<dbReference type="NCBIfam" id="TIGR02574">
    <property type="entry name" value="stabl_TIGR02574"/>
    <property type="match status" value="1"/>
</dbReference>
<accession>A0A1I5V7C5</accession>
<dbReference type="AlphaFoldDB" id="A0A1I5V7C5"/>
<organism evidence="1 2">
    <name type="scientific">Parafilimonas terrae</name>
    <dbReference type="NCBI Taxonomy" id="1465490"/>
    <lineage>
        <taxon>Bacteria</taxon>
        <taxon>Pseudomonadati</taxon>
        <taxon>Bacteroidota</taxon>
        <taxon>Chitinophagia</taxon>
        <taxon>Chitinophagales</taxon>
        <taxon>Chitinophagaceae</taxon>
        <taxon>Parafilimonas</taxon>
    </lineage>
</organism>
<evidence type="ECO:0000313" key="2">
    <source>
        <dbReference type="Proteomes" id="UP000199031"/>
    </source>
</evidence>
<name>A0A1I5V7C5_9BACT</name>
<dbReference type="STRING" id="1465490.SAMN05444277_104253"/>
<gene>
    <name evidence="1" type="ORF">SAMN05444277_104253</name>
</gene>
<dbReference type="EMBL" id="FOXQ01000004">
    <property type="protein sequence ID" value="SFQ03388.1"/>
    <property type="molecule type" value="Genomic_DNA"/>
</dbReference>
<dbReference type="Pfam" id="PF09720">
    <property type="entry name" value="Unstab_antitox"/>
    <property type="match status" value="1"/>
</dbReference>
<evidence type="ECO:0000313" key="1">
    <source>
        <dbReference type="EMBL" id="SFQ03388.1"/>
    </source>
</evidence>
<proteinExistence type="predicted"/>
<protein>
    <submittedName>
        <fullName evidence="1">Putative addiction module component, TIGR02574 family</fullName>
    </submittedName>
</protein>
<dbReference type="Proteomes" id="UP000199031">
    <property type="component" value="Unassembled WGS sequence"/>
</dbReference>
<dbReference type="InterPro" id="IPR013406">
    <property type="entry name" value="CHP02574_addiction_mod"/>
</dbReference>
<dbReference type="RefSeq" id="WP_090657567.1">
    <property type="nucleotide sequence ID" value="NZ_FOXQ01000004.1"/>
</dbReference>
<reference evidence="1 2" key="1">
    <citation type="submission" date="2016-10" db="EMBL/GenBank/DDBJ databases">
        <authorList>
            <person name="de Groot N.N."/>
        </authorList>
    </citation>
    <scope>NUCLEOTIDE SEQUENCE [LARGE SCALE GENOMIC DNA]</scope>
    <source>
        <strain evidence="1 2">DSM 28286</strain>
    </source>
</reference>
<sequence length="72" mass="8314">MSYNKKELMSLPADEKLELAEELWSSVEESLMPITNEELAFAEERLKLHEANPTEGMSLEQLKKYFAGKYGF</sequence>
<dbReference type="OrthoDB" id="1375044at2"/>
<keyword evidence="2" id="KW-1185">Reference proteome</keyword>